<protein>
    <recommendedName>
        <fullName evidence="4">DUF2500 domain-containing protein</fullName>
    </recommendedName>
</protein>
<dbReference type="Gene3D" id="2.40.50.660">
    <property type="match status" value="1"/>
</dbReference>
<feature type="transmembrane region" description="Helical" evidence="1">
    <location>
        <begin position="6"/>
        <end position="24"/>
    </location>
</feature>
<keyword evidence="1" id="KW-0472">Membrane</keyword>
<proteinExistence type="predicted"/>
<name>A0A1M6KK00_9CLOT</name>
<dbReference type="InterPro" id="IPR019635">
    <property type="entry name" value="DUF2500"/>
</dbReference>
<dbReference type="STRING" id="1121331.SAMN02745248_00498"/>
<keyword evidence="1" id="KW-1133">Transmembrane helix</keyword>
<organism evidence="2 3">
    <name type="scientific">Hathewaya proteolytica DSM 3090</name>
    <dbReference type="NCBI Taxonomy" id="1121331"/>
    <lineage>
        <taxon>Bacteria</taxon>
        <taxon>Bacillati</taxon>
        <taxon>Bacillota</taxon>
        <taxon>Clostridia</taxon>
        <taxon>Eubacteriales</taxon>
        <taxon>Clostridiaceae</taxon>
        <taxon>Hathewaya</taxon>
    </lineage>
</organism>
<sequence>MNIMFNIVPIFMVIIFIVMFSLIISQMVKTSKQAIKNNNSPVLTVNAKVVTKRTNVNSRHSMNENSMNNMLHDTDYYVTFQVDSGDRMEFHVTGDVYGMMAESDVGNLTFQGTRYLKFERKIY</sequence>
<evidence type="ECO:0008006" key="4">
    <source>
        <dbReference type="Google" id="ProtNLM"/>
    </source>
</evidence>
<reference evidence="2 3" key="1">
    <citation type="submission" date="2016-11" db="EMBL/GenBank/DDBJ databases">
        <authorList>
            <person name="Jaros S."/>
            <person name="Januszkiewicz K."/>
            <person name="Wedrychowicz H."/>
        </authorList>
    </citation>
    <scope>NUCLEOTIDE SEQUENCE [LARGE SCALE GENOMIC DNA]</scope>
    <source>
        <strain evidence="2 3">DSM 3090</strain>
    </source>
</reference>
<keyword evidence="1" id="KW-0812">Transmembrane</keyword>
<evidence type="ECO:0000256" key="1">
    <source>
        <dbReference type="SAM" id="Phobius"/>
    </source>
</evidence>
<keyword evidence="3" id="KW-1185">Reference proteome</keyword>
<dbReference type="RefSeq" id="WP_072901931.1">
    <property type="nucleotide sequence ID" value="NZ_FRAD01000004.1"/>
</dbReference>
<accession>A0A1M6KK00</accession>
<evidence type="ECO:0000313" key="3">
    <source>
        <dbReference type="Proteomes" id="UP000183952"/>
    </source>
</evidence>
<gene>
    <name evidence="2" type="ORF">SAMN02745248_00498</name>
</gene>
<dbReference type="Pfam" id="PF10694">
    <property type="entry name" value="DUF2500"/>
    <property type="match status" value="1"/>
</dbReference>
<dbReference type="Proteomes" id="UP000183952">
    <property type="component" value="Unassembled WGS sequence"/>
</dbReference>
<evidence type="ECO:0000313" key="2">
    <source>
        <dbReference type="EMBL" id="SHJ59292.1"/>
    </source>
</evidence>
<dbReference type="AlphaFoldDB" id="A0A1M6KK00"/>
<dbReference type="OrthoDB" id="282886at2"/>
<dbReference type="EMBL" id="FRAD01000004">
    <property type="protein sequence ID" value="SHJ59292.1"/>
    <property type="molecule type" value="Genomic_DNA"/>
</dbReference>